<comment type="caution">
    <text evidence="1">The sequence shown here is derived from an EMBL/GenBank/DDBJ whole genome shotgun (WGS) entry which is preliminary data.</text>
</comment>
<protein>
    <submittedName>
        <fullName evidence="1">Uncharacterized protein</fullName>
    </submittedName>
</protein>
<dbReference type="RefSeq" id="WP_146885398.1">
    <property type="nucleotide sequence ID" value="NZ_BJXB01000012.1"/>
</dbReference>
<dbReference type="Proteomes" id="UP000321306">
    <property type="component" value="Unassembled WGS sequence"/>
</dbReference>
<proteinExistence type="predicted"/>
<dbReference type="EMBL" id="BJXB01000012">
    <property type="protein sequence ID" value="GEM47278.1"/>
    <property type="molecule type" value="Genomic_DNA"/>
</dbReference>
<reference evidence="1 2" key="1">
    <citation type="submission" date="2019-07" db="EMBL/GenBank/DDBJ databases">
        <title>Whole genome shotgun sequence of Deinococcus cellulosilyticus NBRC 106333.</title>
        <authorList>
            <person name="Hosoyama A."/>
            <person name="Uohara A."/>
            <person name="Ohji S."/>
            <person name="Ichikawa N."/>
        </authorList>
    </citation>
    <scope>NUCLEOTIDE SEQUENCE [LARGE SCALE GENOMIC DNA]</scope>
    <source>
        <strain evidence="1 2">NBRC 106333</strain>
    </source>
</reference>
<organism evidence="1 2">
    <name type="scientific">Deinococcus cellulosilyticus (strain DSM 18568 / NBRC 106333 / KACC 11606 / 5516J-15)</name>
    <dbReference type="NCBI Taxonomy" id="1223518"/>
    <lineage>
        <taxon>Bacteria</taxon>
        <taxon>Thermotogati</taxon>
        <taxon>Deinococcota</taxon>
        <taxon>Deinococci</taxon>
        <taxon>Deinococcales</taxon>
        <taxon>Deinococcaceae</taxon>
        <taxon>Deinococcus</taxon>
    </lineage>
</organism>
<name>A0A511N484_DEIC1</name>
<dbReference type="AlphaFoldDB" id="A0A511N484"/>
<keyword evidence="2" id="KW-1185">Reference proteome</keyword>
<accession>A0A511N484</accession>
<gene>
    <name evidence="1" type="ORF">DC3_29130</name>
</gene>
<sequence length="82" mass="8988">MKGLLIAGGLLVLVVAGVAVRSLTHRPMPEDLDRHVREGTASRTQLKTINHVIKDSEGNVLLDCRAGVNRLPEELRGQYTCE</sequence>
<evidence type="ECO:0000313" key="2">
    <source>
        <dbReference type="Proteomes" id="UP000321306"/>
    </source>
</evidence>
<evidence type="ECO:0000313" key="1">
    <source>
        <dbReference type="EMBL" id="GEM47278.1"/>
    </source>
</evidence>